<sequence length="536" mass="60631">MNFETKSVWDHLDVALPDLELALNEVKTQEKGSTEWAAHSHSPVRLQEWDNFDELISIESEKTENQEYRKLMGLHDVVQLFIPWNKVKQEEDVTDRTLALLSTGTKDLFKLWGRYEFGKATKHILAKPDIIAEENDDETWGTGTISDCKSPEKGGKAAQRRALSKAAKKLYRFPFETKPWWKFGFLTGRDRNQTTIISEWEMPVGYTASDIAENRALPDTWSREKRKIFHVVRQIYGQMVTDQRRYGILHTYECWFFCKRDSDGSFYISRGFLKDETGPSVFHGIKTLLGFDNFVLKEVTRQDASPSKALVKPEEGNGKPSGNARLPPSYGKAKKNLWGNNDGPDGSGGSGSCSSTTAGLKDDINLAIGICPWECKHIDATEKVQLLTPEPYPDVLVKMQRDARQTHVASMMKNECRIYQVLAGAKYVDKIAPRFYGFSTHLGVAIICIEREGDDFDDIGIENLSISLKRSALSCIEILSKIGVLHNDIALRNFVQCRKNPQEARVIDFGLSYFTSDQLKLKSQVGDAKRVLGLDL</sequence>
<dbReference type="AlphaFoldDB" id="A0A9K3PUV1"/>
<accession>A0A9K3PUV1</accession>
<evidence type="ECO:0000256" key="1">
    <source>
        <dbReference type="SAM" id="MobiDB-lite"/>
    </source>
</evidence>
<keyword evidence="3" id="KW-1185">Reference proteome</keyword>
<gene>
    <name evidence="2" type="ORF">IV203_035502</name>
</gene>
<dbReference type="Proteomes" id="UP000693970">
    <property type="component" value="Unassembled WGS sequence"/>
</dbReference>
<reference evidence="2" key="2">
    <citation type="submission" date="2021-04" db="EMBL/GenBank/DDBJ databases">
        <authorList>
            <person name="Podell S."/>
        </authorList>
    </citation>
    <scope>NUCLEOTIDE SEQUENCE</scope>
    <source>
        <strain evidence="2">Hildebrandi</strain>
    </source>
</reference>
<feature type="region of interest" description="Disordered" evidence="1">
    <location>
        <begin position="305"/>
        <end position="354"/>
    </location>
</feature>
<reference evidence="2" key="1">
    <citation type="journal article" date="2021" name="Sci. Rep.">
        <title>Diploid genomic architecture of Nitzschia inconspicua, an elite biomass production diatom.</title>
        <authorList>
            <person name="Oliver A."/>
            <person name="Podell S."/>
            <person name="Pinowska A."/>
            <person name="Traller J.C."/>
            <person name="Smith S.R."/>
            <person name="McClure R."/>
            <person name="Beliaev A."/>
            <person name="Bohutskyi P."/>
            <person name="Hill E.A."/>
            <person name="Rabines A."/>
            <person name="Zheng H."/>
            <person name="Allen L.Z."/>
            <person name="Kuo A."/>
            <person name="Grigoriev I.V."/>
            <person name="Allen A.E."/>
            <person name="Hazlebeck D."/>
            <person name="Allen E.E."/>
        </authorList>
    </citation>
    <scope>NUCLEOTIDE SEQUENCE</scope>
    <source>
        <strain evidence="2">Hildebrandi</strain>
    </source>
</reference>
<protein>
    <recommendedName>
        <fullName evidence="4">Protein kinase domain-containing protein</fullName>
    </recommendedName>
</protein>
<dbReference type="OrthoDB" id="2156052at2759"/>
<evidence type="ECO:0000313" key="3">
    <source>
        <dbReference type="Proteomes" id="UP000693970"/>
    </source>
</evidence>
<evidence type="ECO:0008006" key="4">
    <source>
        <dbReference type="Google" id="ProtNLM"/>
    </source>
</evidence>
<dbReference type="PANTHER" id="PTHR37171:SF1">
    <property type="entry name" value="SERINE_THREONINE-PROTEIN KINASE YRZF-RELATED"/>
    <property type="match status" value="1"/>
</dbReference>
<organism evidence="2 3">
    <name type="scientific">Nitzschia inconspicua</name>
    <dbReference type="NCBI Taxonomy" id="303405"/>
    <lineage>
        <taxon>Eukaryota</taxon>
        <taxon>Sar</taxon>
        <taxon>Stramenopiles</taxon>
        <taxon>Ochrophyta</taxon>
        <taxon>Bacillariophyta</taxon>
        <taxon>Bacillariophyceae</taxon>
        <taxon>Bacillariophycidae</taxon>
        <taxon>Bacillariales</taxon>
        <taxon>Bacillariaceae</taxon>
        <taxon>Nitzschia</taxon>
    </lineage>
</organism>
<evidence type="ECO:0000313" key="2">
    <source>
        <dbReference type="EMBL" id="KAG7360403.1"/>
    </source>
</evidence>
<comment type="caution">
    <text evidence="2">The sequence shown here is derived from an EMBL/GenBank/DDBJ whole genome shotgun (WGS) entry which is preliminary data.</text>
</comment>
<dbReference type="PANTHER" id="PTHR37171">
    <property type="entry name" value="SERINE/THREONINE-PROTEIN KINASE YRZF-RELATED"/>
    <property type="match status" value="1"/>
</dbReference>
<name>A0A9K3PUV1_9STRA</name>
<dbReference type="EMBL" id="JAGRRH010000013">
    <property type="protein sequence ID" value="KAG7360403.1"/>
    <property type="molecule type" value="Genomic_DNA"/>
</dbReference>
<proteinExistence type="predicted"/>
<dbReference type="InterPro" id="IPR052396">
    <property type="entry name" value="Meiotic_Drive_Suppr_Kinase"/>
</dbReference>